<dbReference type="Gene3D" id="3.40.50.1820">
    <property type="entry name" value="alpha/beta hydrolase"/>
    <property type="match status" value="1"/>
</dbReference>
<evidence type="ECO:0000256" key="1">
    <source>
        <dbReference type="ARBA" id="ARBA00005964"/>
    </source>
</evidence>
<keyword evidence="5" id="KW-1015">Disulfide bond</keyword>
<evidence type="ECO:0000313" key="10">
    <source>
        <dbReference type="Proteomes" id="UP001153712"/>
    </source>
</evidence>
<dbReference type="InterPro" id="IPR019826">
    <property type="entry name" value="Carboxylesterase_B_AS"/>
</dbReference>
<dbReference type="AlphaFoldDB" id="A0A9N9TKE1"/>
<dbReference type="OrthoDB" id="408631at2759"/>
<feature type="domain" description="Carboxylesterase type B" evidence="8">
    <location>
        <begin position="2"/>
        <end position="431"/>
    </location>
</feature>
<protein>
    <recommendedName>
        <fullName evidence="7">Carboxylic ester hydrolase</fullName>
        <ecNumber evidence="7">3.1.1.-</ecNumber>
    </recommendedName>
</protein>
<evidence type="ECO:0000256" key="7">
    <source>
        <dbReference type="RuleBase" id="RU361235"/>
    </source>
</evidence>
<dbReference type="PANTHER" id="PTHR11559">
    <property type="entry name" value="CARBOXYLESTERASE"/>
    <property type="match status" value="1"/>
</dbReference>
<dbReference type="Proteomes" id="UP001153712">
    <property type="component" value="Chromosome 3"/>
</dbReference>
<evidence type="ECO:0000256" key="5">
    <source>
        <dbReference type="ARBA" id="ARBA00023157"/>
    </source>
</evidence>
<dbReference type="SUPFAM" id="SSF53474">
    <property type="entry name" value="alpha/beta-Hydrolases"/>
    <property type="match status" value="1"/>
</dbReference>
<name>A0A9N9TKE1_PHYSR</name>
<dbReference type="Pfam" id="PF00135">
    <property type="entry name" value="COesterase"/>
    <property type="match status" value="1"/>
</dbReference>
<dbReference type="InterPro" id="IPR002018">
    <property type="entry name" value="CarbesteraseB"/>
</dbReference>
<evidence type="ECO:0000256" key="6">
    <source>
        <dbReference type="ARBA" id="ARBA00023180"/>
    </source>
</evidence>
<dbReference type="InterPro" id="IPR029058">
    <property type="entry name" value="AB_hydrolase_fold"/>
</dbReference>
<evidence type="ECO:0000259" key="8">
    <source>
        <dbReference type="Pfam" id="PF00135"/>
    </source>
</evidence>
<evidence type="ECO:0000256" key="4">
    <source>
        <dbReference type="ARBA" id="ARBA00022801"/>
    </source>
</evidence>
<dbReference type="GO" id="GO:0052689">
    <property type="term" value="F:carboxylic ester hydrolase activity"/>
    <property type="evidence" value="ECO:0007669"/>
    <property type="project" value="UniProtKB-KW"/>
</dbReference>
<dbReference type="InterPro" id="IPR002168">
    <property type="entry name" value="Lipase_GDXG_HIS_AS"/>
</dbReference>
<sequence length="451" mass="50729">MCYQPASQLAFLPMDEDCLNLNVYTPVKPGSNEKLPVLLSIHGGAYKTGSGAFSYFGPKYQIDYGIVIVTINYRLSAFGFLGTEDGVIPSNVGLEDQRLAMKWVKKNIEQFGGDSNHVVIAGESAGSASVGEHLLGSWNGEEPLFHGAIMQSGSPLARWTSPRNLTQIAVNLAQNIDPSFSPKNTTDLLKFLQKVDPQDIANNPINDLSLDVPGPVGNLQMLLQGDYKNVPVLIGFNSEESLFFRSMYNKSYIEYYDNEPILTSMNMSPTNRTIAGKKLKEVYTDKKFADDFGAFLQYQTDVFFTNSIFKTAEIGCRNNSYYLYEFSYKGKLGGSMDVPHYNKAGLVMHAEDLPYMWEQAGRNSDLSKFPDADLLTMHRILKMWTNFVKHFNPTPKPDPLLGNVTWQPTEPSSLRYLNINSTLQMHTNPRAYKKTKEILESYMETPFNFFD</sequence>
<gene>
    <name evidence="9" type="ORF">PHYEVI_LOCUS6201</name>
</gene>
<keyword evidence="4 7" id="KW-0378">Hydrolase</keyword>
<keyword evidence="3" id="KW-0719">Serine esterase</keyword>
<reference evidence="9" key="1">
    <citation type="submission" date="2022-01" db="EMBL/GenBank/DDBJ databases">
        <authorList>
            <person name="King R."/>
        </authorList>
    </citation>
    <scope>NUCLEOTIDE SEQUENCE</scope>
</reference>
<comment type="similarity">
    <text evidence="2">Belongs to the 'GDXG' lipolytic enzyme family.</text>
</comment>
<dbReference type="PROSITE" id="PS00122">
    <property type="entry name" value="CARBOXYLESTERASE_B_1"/>
    <property type="match status" value="1"/>
</dbReference>
<evidence type="ECO:0000256" key="3">
    <source>
        <dbReference type="ARBA" id="ARBA00022487"/>
    </source>
</evidence>
<evidence type="ECO:0000256" key="2">
    <source>
        <dbReference type="ARBA" id="ARBA00010515"/>
    </source>
</evidence>
<keyword evidence="6" id="KW-0325">Glycoprotein</keyword>
<dbReference type="InterPro" id="IPR050309">
    <property type="entry name" value="Type-B_Carboxylest/Lipase"/>
</dbReference>
<dbReference type="PROSITE" id="PS01173">
    <property type="entry name" value="LIPASE_GDXG_HIS"/>
    <property type="match status" value="1"/>
</dbReference>
<dbReference type="EC" id="3.1.1.-" evidence="7"/>
<accession>A0A9N9TKE1</accession>
<keyword evidence="10" id="KW-1185">Reference proteome</keyword>
<organism evidence="9 10">
    <name type="scientific">Phyllotreta striolata</name>
    <name type="common">Striped flea beetle</name>
    <name type="synonym">Crioceris striolata</name>
    <dbReference type="NCBI Taxonomy" id="444603"/>
    <lineage>
        <taxon>Eukaryota</taxon>
        <taxon>Metazoa</taxon>
        <taxon>Ecdysozoa</taxon>
        <taxon>Arthropoda</taxon>
        <taxon>Hexapoda</taxon>
        <taxon>Insecta</taxon>
        <taxon>Pterygota</taxon>
        <taxon>Neoptera</taxon>
        <taxon>Endopterygota</taxon>
        <taxon>Coleoptera</taxon>
        <taxon>Polyphaga</taxon>
        <taxon>Cucujiformia</taxon>
        <taxon>Chrysomeloidea</taxon>
        <taxon>Chrysomelidae</taxon>
        <taxon>Galerucinae</taxon>
        <taxon>Alticini</taxon>
        <taxon>Phyllotreta</taxon>
    </lineage>
</organism>
<comment type="similarity">
    <text evidence="1 7">Belongs to the type-B carboxylesterase/lipase family.</text>
</comment>
<evidence type="ECO:0000313" key="9">
    <source>
        <dbReference type="EMBL" id="CAG9859838.1"/>
    </source>
</evidence>
<dbReference type="EMBL" id="OU900096">
    <property type="protein sequence ID" value="CAG9859838.1"/>
    <property type="molecule type" value="Genomic_DNA"/>
</dbReference>
<proteinExistence type="inferred from homology"/>